<accession>A0AAN6M1C1</accession>
<feature type="region of interest" description="Disordered" evidence="1">
    <location>
        <begin position="76"/>
        <end position="95"/>
    </location>
</feature>
<proteinExistence type="predicted"/>
<evidence type="ECO:0000313" key="2">
    <source>
        <dbReference type="EMBL" id="KAK3210373.1"/>
    </source>
</evidence>
<feature type="region of interest" description="Disordered" evidence="1">
    <location>
        <begin position="1"/>
        <end position="25"/>
    </location>
</feature>
<dbReference type="AlphaFoldDB" id="A0AAN6M1C1"/>
<keyword evidence="3" id="KW-1185">Reference proteome</keyword>
<gene>
    <name evidence="2" type="ORF">GRF29_44g2513998</name>
</gene>
<feature type="compositionally biased region" description="Basic and acidic residues" evidence="1">
    <location>
        <begin position="150"/>
        <end position="172"/>
    </location>
</feature>
<name>A0AAN6M1C1_9PLEO</name>
<evidence type="ECO:0000313" key="3">
    <source>
        <dbReference type="Proteomes" id="UP001280581"/>
    </source>
</evidence>
<evidence type="ECO:0000256" key="1">
    <source>
        <dbReference type="SAM" id="MobiDB-lite"/>
    </source>
</evidence>
<dbReference type="EMBL" id="WVTA01000005">
    <property type="protein sequence ID" value="KAK3210373.1"/>
    <property type="molecule type" value="Genomic_DNA"/>
</dbReference>
<feature type="region of interest" description="Disordered" evidence="1">
    <location>
        <begin position="125"/>
        <end position="172"/>
    </location>
</feature>
<protein>
    <submittedName>
        <fullName evidence="2">Uncharacterized protein</fullName>
    </submittedName>
</protein>
<dbReference type="Proteomes" id="UP001280581">
    <property type="component" value="Unassembled WGS sequence"/>
</dbReference>
<sequence>MPKVKTTSRPRPPDARSQRLTGPARSAAQWSASVLRDTVARCTASSLGVVASGIIGGAAWTWLLAGGCVTQTRLEDDPFSRERSGSTPPGCCRSTSHNAVLGRGWRARLRMNRWVSRSPEAGRFEAQDDVVPSNSTRVGVGIGGATDRQAGGRDRRPRDRRREKTSYIHARE</sequence>
<reference evidence="2 3" key="1">
    <citation type="submission" date="2021-02" db="EMBL/GenBank/DDBJ databases">
        <title>Genome assembly of Pseudopithomyces chartarum.</title>
        <authorList>
            <person name="Jauregui R."/>
            <person name="Singh J."/>
            <person name="Voisey C."/>
        </authorList>
    </citation>
    <scope>NUCLEOTIDE SEQUENCE [LARGE SCALE GENOMIC DNA]</scope>
    <source>
        <strain evidence="2 3">AGR01</strain>
    </source>
</reference>
<organism evidence="2 3">
    <name type="scientific">Pseudopithomyces chartarum</name>
    <dbReference type="NCBI Taxonomy" id="1892770"/>
    <lineage>
        <taxon>Eukaryota</taxon>
        <taxon>Fungi</taxon>
        <taxon>Dikarya</taxon>
        <taxon>Ascomycota</taxon>
        <taxon>Pezizomycotina</taxon>
        <taxon>Dothideomycetes</taxon>
        <taxon>Pleosporomycetidae</taxon>
        <taxon>Pleosporales</taxon>
        <taxon>Massarineae</taxon>
        <taxon>Didymosphaeriaceae</taxon>
        <taxon>Pseudopithomyces</taxon>
    </lineage>
</organism>
<comment type="caution">
    <text evidence="2">The sequence shown here is derived from an EMBL/GenBank/DDBJ whole genome shotgun (WGS) entry which is preliminary data.</text>
</comment>